<evidence type="ECO:0000256" key="2">
    <source>
        <dbReference type="SAM" id="SignalP"/>
    </source>
</evidence>
<feature type="signal peptide" evidence="2">
    <location>
        <begin position="1"/>
        <end position="19"/>
    </location>
</feature>
<feature type="compositionally biased region" description="Low complexity" evidence="1">
    <location>
        <begin position="39"/>
        <end position="85"/>
    </location>
</feature>
<comment type="caution">
    <text evidence="3">The sequence shown here is derived from an EMBL/GenBank/DDBJ whole genome shotgun (WGS) entry which is preliminary data.</text>
</comment>
<dbReference type="RefSeq" id="WP_313764875.1">
    <property type="nucleotide sequence ID" value="NZ_BAAAVH010000021.1"/>
</dbReference>
<evidence type="ECO:0000256" key="1">
    <source>
        <dbReference type="SAM" id="MobiDB-lite"/>
    </source>
</evidence>
<name>A0ABW1F7S8_9ACTN</name>
<feature type="chain" id="PRO_5045732034" description="Lipoprotein" evidence="2">
    <location>
        <begin position="20"/>
        <end position="214"/>
    </location>
</feature>
<dbReference type="EMBL" id="JBHSOD010000074">
    <property type="protein sequence ID" value="MFC5890190.1"/>
    <property type="molecule type" value="Genomic_DNA"/>
</dbReference>
<keyword evidence="2" id="KW-0732">Signal</keyword>
<keyword evidence="4" id="KW-1185">Reference proteome</keyword>
<evidence type="ECO:0000313" key="3">
    <source>
        <dbReference type="EMBL" id="MFC5890190.1"/>
    </source>
</evidence>
<sequence>MPAFRRMLGAGLAATAALAALTACGPDNSSDQAGGGGADKPAATTPATAAPTGAAPTGAAPTGKPGATGTAKPGGAAKPSGTGKPSAGASDEPEGFCDAAPLPAGQKWIYPVKGTSTTTLVYKDTKTACGVNDVVFEPTGADKTAPFAPTVKGHLNSVMVPSKDVNLADLVKHISECLADPTSSKGFYPCSGGDYKVAIDSAGKVVELTERAHS</sequence>
<organism evidence="3 4">
    <name type="scientific">Kitasatospora aburaviensis</name>
    <dbReference type="NCBI Taxonomy" id="67265"/>
    <lineage>
        <taxon>Bacteria</taxon>
        <taxon>Bacillati</taxon>
        <taxon>Actinomycetota</taxon>
        <taxon>Actinomycetes</taxon>
        <taxon>Kitasatosporales</taxon>
        <taxon>Streptomycetaceae</taxon>
        <taxon>Kitasatospora</taxon>
    </lineage>
</organism>
<dbReference type="PROSITE" id="PS51257">
    <property type="entry name" value="PROKAR_LIPOPROTEIN"/>
    <property type="match status" value="1"/>
</dbReference>
<accession>A0ABW1F7S8</accession>
<protein>
    <recommendedName>
        <fullName evidence="5">Lipoprotein</fullName>
    </recommendedName>
</protein>
<evidence type="ECO:0000313" key="4">
    <source>
        <dbReference type="Proteomes" id="UP001596067"/>
    </source>
</evidence>
<proteinExistence type="predicted"/>
<gene>
    <name evidence="3" type="ORF">ACFP0N_35065</name>
</gene>
<dbReference type="Proteomes" id="UP001596067">
    <property type="component" value="Unassembled WGS sequence"/>
</dbReference>
<reference evidence="4" key="1">
    <citation type="journal article" date="2019" name="Int. J. Syst. Evol. Microbiol.">
        <title>The Global Catalogue of Microorganisms (GCM) 10K type strain sequencing project: providing services to taxonomists for standard genome sequencing and annotation.</title>
        <authorList>
            <consortium name="The Broad Institute Genomics Platform"/>
            <consortium name="The Broad Institute Genome Sequencing Center for Infectious Disease"/>
            <person name="Wu L."/>
            <person name="Ma J."/>
        </authorList>
    </citation>
    <scope>NUCLEOTIDE SEQUENCE [LARGE SCALE GENOMIC DNA]</scope>
    <source>
        <strain evidence="4">CGMCC 4.1469</strain>
    </source>
</reference>
<feature type="region of interest" description="Disordered" evidence="1">
    <location>
        <begin position="24"/>
        <end position="98"/>
    </location>
</feature>
<evidence type="ECO:0008006" key="5">
    <source>
        <dbReference type="Google" id="ProtNLM"/>
    </source>
</evidence>